<reference evidence="1 2" key="1">
    <citation type="submission" date="2022-06" db="EMBL/GenBank/DDBJ databases">
        <authorList>
            <person name="Jeon C.O."/>
        </authorList>
    </citation>
    <scope>NUCLEOTIDE SEQUENCE [LARGE SCALE GENOMIC DNA]</scope>
    <source>
        <strain evidence="1 2">KCTC 13943</strain>
    </source>
</reference>
<proteinExistence type="predicted"/>
<evidence type="ECO:0000313" key="2">
    <source>
        <dbReference type="Proteomes" id="UP001523262"/>
    </source>
</evidence>
<dbReference type="EMBL" id="JAMQCR010000001">
    <property type="protein sequence ID" value="MCM2532848.1"/>
    <property type="molecule type" value="Genomic_DNA"/>
</dbReference>
<organism evidence="1 2">
    <name type="scientific">Neobacillus pocheonensis</name>
    <dbReference type="NCBI Taxonomy" id="363869"/>
    <lineage>
        <taxon>Bacteria</taxon>
        <taxon>Bacillati</taxon>
        <taxon>Bacillota</taxon>
        <taxon>Bacilli</taxon>
        <taxon>Bacillales</taxon>
        <taxon>Bacillaceae</taxon>
        <taxon>Neobacillus</taxon>
    </lineage>
</organism>
<keyword evidence="1" id="KW-0547">Nucleotide-binding</keyword>
<comment type="caution">
    <text evidence="1">The sequence shown here is derived from an EMBL/GenBank/DDBJ whole genome shotgun (WGS) entry which is preliminary data.</text>
</comment>
<dbReference type="Proteomes" id="UP001523262">
    <property type="component" value="Unassembled WGS sequence"/>
</dbReference>
<keyword evidence="1" id="KW-0067">ATP-binding</keyword>
<sequence>MRDILSIPFHEECCSLIIASDNSGAIGAKKDDHIHVPYETVAYYSFRVAVMECIAAGGIPVSVVIHNFCGNKVWNELVIGVQKGLLELGFNEVSITGSTESNFSLVQSAVGLIVVGKKPFGTTRELTYSERLKFAVVGMPLVGNEVIEHENKVVPLPVFQEISRLKDVVIWPVGSKGILHEMNQMFTERKFTKESLITVLDVLKSSGPATCFITIYQDKDEEKIRKLTNNYFYPLQIDR</sequence>
<dbReference type="GO" id="GO:0005524">
    <property type="term" value="F:ATP binding"/>
    <property type="evidence" value="ECO:0007669"/>
    <property type="project" value="UniProtKB-KW"/>
</dbReference>
<gene>
    <name evidence="1" type="ORF">NDK43_11160</name>
</gene>
<keyword evidence="2" id="KW-1185">Reference proteome</keyword>
<name>A0ABT0W936_9BACI</name>
<protein>
    <submittedName>
        <fullName evidence="1">ATP-binding protein</fullName>
    </submittedName>
</protein>
<accession>A0ABT0W936</accession>
<evidence type="ECO:0000313" key="1">
    <source>
        <dbReference type="EMBL" id="MCM2532848.1"/>
    </source>
</evidence>